<feature type="non-terminal residue" evidence="2">
    <location>
        <position position="110"/>
    </location>
</feature>
<feature type="compositionally biased region" description="Low complexity" evidence="1">
    <location>
        <begin position="91"/>
        <end position="110"/>
    </location>
</feature>
<reference evidence="2" key="1">
    <citation type="submission" date="2020-02" db="EMBL/GenBank/DDBJ databases">
        <authorList>
            <person name="Meier V. D."/>
        </authorList>
    </citation>
    <scope>NUCLEOTIDE SEQUENCE</scope>
    <source>
        <strain evidence="2">AVDCRST_MAG10</strain>
    </source>
</reference>
<dbReference type="AlphaFoldDB" id="A0A6J4HLH4"/>
<evidence type="ECO:0000256" key="1">
    <source>
        <dbReference type="SAM" id="MobiDB-lite"/>
    </source>
</evidence>
<sequence>GGCRPLRAPHPHPAPGRRRAGHRPAGHHEARAGLREPEPVEQGCLRPDLPPDPGGGQPARRVPRRRPGPGRARAGTGAAHRRGPACRHAGRLPAAPGRRARAGGRPAQAL</sequence>
<name>A0A6J4HLH4_9ACTN</name>
<evidence type="ECO:0000313" key="2">
    <source>
        <dbReference type="EMBL" id="CAA9225953.1"/>
    </source>
</evidence>
<feature type="compositionally biased region" description="Basic and acidic residues" evidence="1">
    <location>
        <begin position="26"/>
        <end position="38"/>
    </location>
</feature>
<feature type="compositionally biased region" description="Basic residues" evidence="1">
    <location>
        <begin position="79"/>
        <end position="90"/>
    </location>
</feature>
<organism evidence="2">
    <name type="scientific">uncultured Acidimicrobiales bacterium</name>
    <dbReference type="NCBI Taxonomy" id="310071"/>
    <lineage>
        <taxon>Bacteria</taxon>
        <taxon>Bacillati</taxon>
        <taxon>Actinomycetota</taxon>
        <taxon>Acidimicrobiia</taxon>
        <taxon>Acidimicrobiales</taxon>
        <taxon>environmental samples</taxon>
    </lineage>
</organism>
<feature type="compositionally biased region" description="Basic residues" evidence="1">
    <location>
        <begin position="7"/>
        <end position="25"/>
    </location>
</feature>
<feature type="compositionally biased region" description="Low complexity" evidence="1">
    <location>
        <begin position="69"/>
        <end position="78"/>
    </location>
</feature>
<dbReference type="EMBL" id="CADCTB010000060">
    <property type="protein sequence ID" value="CAA9225953.1"/>
    <property type="molecule type" value="Genomic_DNA"/>
</dbReference>
<feature type="region of interest" description="Disordered" evidence="1">
    <location>
        <begin position="1"/>
        <end position="110"/>
    </location>
</feature>
<gene>
    <name evidence="2" type="ORF">AVDCRST_MAG10-916</name>
</gene>
<proteinExistence type="predicted"/>
<accession>A0A6J4HLH4</accession>
<protein>
    <submittedName>
        <fullName evidence="2">Uncharacterized protein</fullName>
    </submittedName>
</protein>
<feature type="non-terminal residue" evidence="2">
    <location>
        <position position="1"/>
    </location>
</feature>